<dbReference type="Proteomes" id="UP001372338">
    <property type="component" value="Unassembled WGS sequence"/>
</dbReference>
<evidence type="ECO:0000256" key="1">
    <source>
        <dbReference type="SAM" id="Phobius"/>
    </source>
</evidence>
<name>A0AAN9I4S3_CROPI</name>
<evidence type="ECO:0000313" key="3">
    <source>
        <dbReference type="Proteomes" id="UP001372338"/>
    </source>
</evidence>
<proteinExistence type="predicted"/>
<protein>
    <submittedName>
        <fullName evidence="2">Uncharacterized protein</fullName>
    </submittedName>
</protein>
<sequence length="93" mass="10450">MGETEAEHNVMAVNSRLMMVVVAAAAWLWVVLEFVPRALSFSKHIIGSARCPLQKIGLRHEELVFWQVPREGYLKLNVDGSLKRSNNTACNTL</sequence>
<evidence type="ECO:0000313" key="2">
    <source>
        <dbReference type="EMBL" id="KAK7260351.1"/>
    </source>
</evidence>
<keyword evidence="1" id="KW-1133">Transmembrane helix</keyword>
<reference evidence="2 3" key="1">
    <citation type="submission" date="2024-01" db="EMBL/GenBank/DDBJ databases">
        <title>The genomes of 5 underutilized Papilionoideae crops provide insights into root nodulation and disease resistanc.</title>
        <authorList>
            <person name="Yuan L."/>
        </authorList>
    </citation>
    <scope>NUCLEOTIDE SEQUENCE [LARGE SCALE GENOMIC DNA]</scope>
    <source>
        <strain evidence="2">ZHUSHIDOU_FW_LH</strain>
        <tissue evidence="2">Leaf</tissue>
    </source>
</reference>
<comment type="caution">
    <text evidence="2">The sequence shown here is derived from an EMBL/GenBank/DDBJ whole genome shotgun (WGS) entry which is preliminary data.</text>
</comment>
<gene>
    <name evidence="2" type="ORF">RIF29_26324</name>
</gene>
<keyword evidence="3" id="KW-1185">Reference proteome</keyword>
<keyword evidence="1" id="KW-0812">Transmembrane</keyword>
<feature type="transmembrane region" description="Helical" evidence="1">
    <location>
        <begin position="17"/>
        <end position="35"/>
    </location>
</feature>
<keyword evidence="1" id="KW-0472">Membrane</keyword>
<dbReference type="AlphaFoldDB" id="A0AAN9I4S3"/>
<dbReference type="EMBL" id="JAYWIO010000005">
    <property type="protein sequence ID" value="KAK7260351.1"/>
    <property type="molecule type" value="Genomic_DNA"/>
</dbReference>
<accession>A0AAN9I4S3</accession>
<organism evidence="2 3">
    <name type="scientific">Crotalaria pallida</name>
    <name type="common">Smooth rattlebox</name>
    <name type="synonym">Crotalaria striata</name>
    <dbReference type="NCBI Taxonomy" id="3830"/>
    <lineage>
        <taxon>Eukaryota</taxon>
        <taxon>Viridiplantae</taxon>
        <taxon>Streptophyta</taxon>
        <taxon>Embryophyta</taxon>
        <taxon>Tracheophyta</taxon>
        <taxon>Spermatophyta</taxon>
        <taxon>Magnoliopsida</taxon>
        <taxon>eudicotyledons</taxon>
        <taxon>Gunneridae</taxon>
        <taxon>Pentapetalae</taxon>
        <taxon>rosids</taxon>
        <taxon>fabids</taxon>
        <taxon>Fabales</taxon>
        <taxon>Fabaceae</taxon>
        <taxon>Papilionoideae</taxon>
        <taxon>50 kb inversion clade</taxon>
        <taxon>genistoids sensu lato</taxon>
        <taxon>core genistoids</taxon>
        <taxon>Crotalarieae</taxon>
        <taxon>Crotalaria</taxon>
    </lineage>
</organism>